<keyword evidence="2" id="KW-0328">Glycosyltransferase</keyword>
<evidence type="ECO:0000259" key="4">
    <source>
        <dbReference type="Pfam" id="PF00535"/>
    </source>
</evidence>
<evidence type="ECO:0000313" key="5">
    <source>
        <dbReference type="EMBL" id="ABK58717.1"/>
    </source>
</evidence>
<evidence type="ECO:0000256" key="1">
    <source>
        <dbReference type="ARBA" id="ARBA00006739"/>
    </source>
</evidence>
<feature type="domain" description="Glycosyltransferase 2-like" evidence="4">
    <location>
        <begin position="10"/>
        <end position="141"/>
    </location>
</feature>
<dbReference type="InterPro" id="IPR001173">
    <property type="entry name" value="Glyco_trans_2-like"/>
</dbReference>
<dbReference type="PANTHER" id="PTHR43685:SF5">
    <property type="entry name" value="GLYCOSYLTRANSFERASE EPSE-RELATED"/>
    <property type="match status" value="1"/>
</dbReference>
<dbReference type="Pfam" id="PF00535">
    <property type="entry name" value="Glycos_transf_2"/>
    <property type="match status" value="1"/>
</dbReference>
<name>A0T1U6_VIBCL</name>
<dbReference type="InterPro" id="IPR029044">
    <property type="entry name" value="Nucleotide-diphossugar_trans"/>
</dbReference>
<dbReference type="RefSeq" id="WP_345856423.1">
    <property type="nucleotide sequence ID" value="NZ_JBDFMU010000010.1"/>
</dbReference>
<keyword evidence="3 5" id="KW-0808">Transferase</keyword>
<evidence type="ECO:0000256" key="2">
    <source>
        <dbReference type="ARBA" id="ARBA00022676"/>
    </source>
</evidence>
<dbReference type="EMBL" id="EF076669">
    <property type="protein sequence ID" value="ABK58717.1"/>
    <property type="molecule type" value="Genomic_DNA"/>
</dbReference>
<comment type="similarity">
    <text evidence="1">Belongs to the glycosyltransferase 2 family.</text>
</comment>
<organism evidence="5">
    <name type="scientific">Vibrio cholerae</name>
    <dbReference type="NCBI Taxonomy" id="666"/>
    <lineage>
        <taxon>Bacteria</taxon>
        <taxon>Pseudomonadati</taxon>
        <taxon>Pseudomonadota</taxon>
        <taxon>Gammaproteobacteria</taxon>
        <taxon>Vibrionales</taxon>
        <taxon>Vibrionaceae</taxon>
        <taxon>Vibrio</taxon>
    </lineage>
</organism>
<proteinExistence type="inferred from homology"/>
<dbReference type="AlphaFoldDB" id="A0T1U6"/>
<dbReference type="GO" id="GO:0016757">
    <property type="term" value="F:glycosyltransferase activity"/>
    <property type="evidence" value="ECO:0007669"/>
    <property type="project" value="UniProtKB-KW"/>
</dbReference>
<dbReference type="InterPro" id="IPR050834">
    <property type="entry name" value="Glycosyltransf_2"/>
</dbReference>
<dbReference type="PANTHER" id="PTHR43685">
    <property type="entry name" value="GLYCOSYLTRANSFERASE"/>
    <property type="match status" value="1"/>
</dbReference>
<dbReference type="SUPFAM" id="SSF53448">
    <property type="entry name" value="Nucleotide-diphospho-sugar transferases"/>
    <property type="match status" value="1"/>
</dbReference>
<evidence type="ECO:0000256" key="3">
    <source>
        <dbReference type="ARBA" id="ARBA00022679"/>
    </source>
</evidence>
<reference evidence="5" key="1">
    <citation type="journal article" date="2007" name="FEMS Microbiol. Lett.">
        <title>Genetic variation of capsule/LPS biogenesis in two serogroup O31 Vibrio cholerae isolates.</title>
        <authorList>
            <person name="Chen Y."/>
            <person name="Stine O.C."/>
            <person name="Morris J.G.Jr."/>
            <person name="Johnson J.A."/>
        </authorList>
    </citation>
    <scope>NUCLEOTIDE SEQUENCE</scope>
    <source>
        <strain evidence="5">A5</strain>
    </source>
</reference>
<protein>
    <submittedName>
        <fullName evidence="5">Putative glycosyltransferase</fullName>
    </submittedName>
</protein>
<sequence>MKDGKAKVAVIMSVYRSDKLDYLVQAINSILNQSYPCTLYIYQDGPIPDGIKNYLAIIREQHNNVRVINAYENNGLAFALNYMIDLAIKDGYDFIARMDSDDISRHDRIENQVNYLLNKSDIDVLGTSCREFGATFALDQKHLPQDHIDLVNFSVARCPFIHPTVMFRAKVFQSGIRYPINTNLTEDMALWFDLIKYGYKLANLNEVLLDYRLNEDAIKRRQGFSKAKSEFIVRFRYMQSSKNNSLKNLTLISSRLVFHILPLPILKLMYKFAR</sequence>
<dbReference type="CAZy" id="GT2">
    <property type="family name" value="Glycosyltransferase Family 2"/>
</dbReference>
<dbReference type="Gene3D" id="3.90.550.10">
    <property type="entry name" value="Spore Coat Polysaccharide Biosynthesis Protein SpsA, Chain A"/>
    <property type="match status" value="1"/>
</dbReference>
<accession>A0T1U6</accession>